<keyword evidence="10 14" id="KW-1133">Transmembrane helix</keyword>
<evidence type="ECO:0000256" key="1">
    <source>
        <dbReference type="ARBA" id="ARBA00001436"/>
    </source>
</evidence>
<evidence type="ECO:0000256" key="2">
    <source>
        <dbReference type="ARBA" id="ARBA00001593"/>
    </source>
</evidence>
<evidence type="ECO:0000256" key="11">
    <source>
        <dbReference type="ARBA" id="ARBA00023136"/>
    </source>
</evidence>
<evidence type="ECO:0000256" key="9">
    <source>
        <dbReference type="ARBA" id="ARBA00022842"/>
    </source>
</evidence>
<evidence type="ECO:0000256" key="3">
    <source>
        <dbReference type="ARBA" id="ARBA00004141"/>
    </source>
</evidence>
<evidence type="ECO:0000259" key="15">
    <source>
        <dbReference type="PROSITE" id="PS50125"/>
    </source>
</evidence>
<keyword evidence="17" id="KW-1185">Reference proteome</keyword>
<dbReference type="OrthoDB" id="2107370at2759"/>
<dbReference type="GO" id="GO:0007189">
    <property type="term" value="P:adenylate cyclase-activating G protein-coupled receptor signaling pathway"/>
    <property type="evidence" value="ECO:0007669"/>
    <property type="project" value="TreeGrafter"/>
</dbReference>
<evidence type="ECO:0000256" key="4">
    <source>
        <dbReference type="ARBA" id="ARBA00012201"/>
    </source>
</evidence>
<evidence type="ECO:0000313" key="17">
    <source>
        <dbReference type="Proteomes" id="UP000276776"/>
    </source>
</evidence>
<evidence type="ECO:0000256" key="7">
    <source>
        <dbReference type="ARBA" id="ARBA00022741"/>
    </source>
</evidence>
<dbReference type="GO" id="GO:0004016">
    <property type="term" value="F:adenylate cyclase activity"/>
    <property type="evidence" value="ECO:0007669"/>
    <property type="project" value="UniProtKB-EC"/>
</dbReference>
<evidence type="ECO:0000256" key="8">
    <source>
        <dbReference type="ARBA" id="ARBA00022840"/>
    </source>
</evidence>
<evidence type="ECO:0000256" key="10">
    <source>
        <dbReference type="ARBA" id="ARBA00022989"/>
    </source>
</evidence>
<evidence type="ECO:0000313" key="16">
    <source>
        <dbReference type="EMBL" id="VDN07738.1"/>
    </source>
</evidence>
<protein>
    <recommendedName>
        <fullName evidence="4">adenylate cyclase</fullName>
        <ecNumber evidence="4">4.6.1.1</ecNumber>
    </recommendedName>
</protein>
<dbReference type="EMBL" id="UYYF01004961">
    <property type="protein sequence ID" value="VDN07738.1"/>
    <property type="molecule type" value="Genomic_DNA"/>
</dbReference>
<feature type="domain" description="Guanylate cyclase" evidence="15">
    <location>
        <begin position="534"/>
        <end position="606"/>
    </location>
</feature>
<dbReference type="Pfam" id="PF00211">
    <property type="entry name" value="Guanylate_cyc"/>
    <property type="match status" value="1"/>
</dbReference>
<keyword evidence="7" id="KW-0547">Nucleotide-binding</keyword>
<reference evidence="16 17" key="2">
    <citation type="submission" date="2018-11" db="EMBL/GenBank/DDBJ databases">
        <authorList>
            <consortium name="Pathogen Informatics"/>
        </authorList>
    </citation>
    <scope>NUCLEOTIDE SEQUENCE [LARGE SCALE GENOMIC DNA]</scope>
</reference>
<dbReference type="WBParaSite" id="TCLT_0001007701-mRNA-1">
    <property type="protein sequence ID" value="TCLT_0001007701-mRNA-1"/>
    <property type="gene ID" value="TCLT_0001007701"/>
</dbReference>
<dbReference type="GO" id="GO:0005886">
    <property type="term" value="C:plasma membrane"/>
    <property type="evidence" value="ECO:0007669"/>
    <property type="project" value="TreeGrafter"/>
</dbReference>
<keyword evidence="6" id="KW-0479">Metal-binding</keyword>
<keyword evidence="12" id="KW-0456">Lyase</keyword>
<evidence type="ECO:0000256" key="12">
    <source>
        <dbReference type="ARBA" id="ARBA00023239"/>
    </source>
</evidence>
<dbReference type="STRING" id="103827.A0A0N5DA90"/>
<dbReference type="EC" id="4.6.1.1" evidence="4"/>
<dbReference type="OMA" id="VICCHIM"/>
<keyword evidence="11 14" id="KW-0472">Membrane</keyword>
<feature type="transmembrane region" description="Helical" evidence="14">
    <location>
        <begin position="328"/>
        <end position="352"/>
    </location>
</feature>
<comment type="catalytic activity">
    <reaction evidence="2">
        <text>ATP = 3',5'-cyclic AMP + diphosphate</text>
        <dbReference type="Rhea" id="RHEA:15389"/>
        <dbReference type="ChEBI" id="CHEBI:30616"/>
        <dbReference type="ChEBI" id="CHEBI:33019"/>
        <dbReference type="ChEBI" id="CHEBI:58165"/>
        <dbReference type="EC" id="4.6.1.1"/>
    </reaction>
</comment>
<organism evidence="18">
    <name type="scientific">Thelazia callipaeda</name>
    <name type="common">Oriental eyeworm</name>
    <name type="synonym">Parasitic nematode</name>
    <dbReference type="NCBI Taxonomy" id="103827"/>
    <lineage>
        <taxon>Eukaryota</taxon>
        <taxon>Metazoa</taxon>
        <taxon>Ecdysozoa</taxon>
        <taxon>Nematoda</taxon>
        <taxon>Chromadorea</taxon>
        <taxon>Rhabditida</taxon>
        <taxon>Spirurina</taxon>
        <taxon>Spiruromorpha</taxon>
        <taxon>Thelazioidea</taxon>
        <taxon>Thelaziidae</taxon>
        <taxon>Thelazia</taxon>
    </lineage>
</organism>
<evidence type="ECO:0000256" key="5">
    <source>
        <dbReference type="ARBA" id="ARBA00022692"/>
    </source>
</evidence>
<dbReference type="GO" id="GO:0046872">
    <property type="term" value="F:metal ion binding"/>
    <property type="evidence" value="ECO:0007669"/>
    <property type="project" value="UniProtKB-KW"/>
</dbReference>
<dbReference type="PANTHER" id="PTHR45627:SF8">
    <property type="entry name" value="ADENYLATE CYCLASE TYPE 9"/>
    <property type="match status" value="1"/>
</dbReference>
<evidence type="ECO:0000313" key="18">
    <source>
        <dbReference type="WBParaSite" id="TCLT_0001007701-mRNA-1"/>
    </source>
</evidence>
<dbReference type="SUPFAM" id="SSF55073">
    <property type="entry name" value="Nucleotide cyclase"/>
    <property type="match status" value="1"/>
</dbReference>
<evidence type="ECO:0000256" key="6">
    <source>
        <dbReference type="ARBA" id="ARBA00022723"/>
    </source>
</evidence>
<dbReference type="InterPro" id="IPR029787">
    <property type="entry name" value="Nucleotide_cyclase"/>
</dbReference>
<dbReference type="FunFam" id="3.30.70.1230:FF:000135">
    <property type="entry name" value="Predicted protein"/>
    <property type="match status" value="1"/>
</dbReference>
<gene>
    <name evidence="16" type="ORF">TCLT_LOCUS10066</name>
</gene>
<dbReference type="AlphaFoldDB" id="A0A0N5DA90"/>
<dbReference type="InterPro" id="IPR001054">
    <property type="entry name" value="A/G_cyclase"/>
</dbReference>
<proteinExistence type="predicted"/>
<keyword evidence="5 14" id="KW-0812">Transmembrane</keyword>
<feature type="transmembrane region" description="Helical" evidence="14">
    <location>
        <begin position="265"/>
        <end position="287"/>
    </location>
</feature>
<feature type="transmembrane region" description="Helical" evidence="14">
    <location>
        <begin position="372"/>
        <end position="389"/>
    </location>
</feature>
<comment type="catalytic activity">
    <reaction evidence="1">
        <text>GTP = 3',5'-cyclic GMP + diphosphate</text>
        <dbReference type="Rhea" id="RHEA:13665"/>
        <dbReference type="ChEBI" id="CHEBI:33019"/>
        <dbReference type="ChEBI" id="CHEBI:37565"/>
        <dbReference type="ChEBI" id="CHEBI:57746"/>
        <dbReference type="EC" id="4.6.1.2"/>
    </reaction>
</comment>
<dbReference type="Gene3D" id="3.30.70.1230">
    <property type="entry name" value="Nucleotide cyclase"/>
    <property type="match status" value="1"/>
</dbReference>
<sequence>MKTYFIVGRIQDVDNSTTNKTVSYSDSMRDAISSETQMNRSQISFRKKLSNKLKMIPIERHSGSLKMEMLKRKGESNSVQILHHSECLDKNGNNKSSPTVDGRRKSASLQALPFDDIKPLNMHERIITEASREYMSGSSIRGSKSSGLQDSTSDTFSCAIDTTILHHRNAPSLTRFETEDRDFDERLATVIQNADINVSRGFWMHDDSLNKWTLRFKEFEIEQRYRAHFAESFDCQWSGHDVERRKNVTLNENLESTSQYRYSGVTVDILVSGILLLVSSAVIFISGTFSTIFIIYFVIAFIATVFVIVIIGIPLVRSRTVFPFLIRWTSCHVIGLILILLPAGVALTIVPICNNLASQEHTCVSPNLLTQRILFSYIFLVALFAHCNFSQLSTWPKTAQALLIGIIFLLLTYLCQSHIGMLIERSSNNSSNEPRFCNGSVPLWALGRLGSPINVPEILVDIFLVVVLVAFLNYQFEAAFRMSFYGDEQARRDTQQMQAVRDQADWLLTNIIPQHAIDSLKSSTKYSENHALTAVLFATITNWNEMYEETFEGGREFLRVLNEIIGDFDELLDRADFSQVEKIKTIGPTYMAAAGLNPDRRRLALHPYEHLYQVIFESQTC</sequence>
<evidence type="ECO:0000256" key="14">
    <source>
        <dbReference type="SAM" id="Phobius"/>
    </source>
</evidence>
<dbReference type="PROSITE" id="PS50125">
    <property type="entry name" value="GUANYLATE_CYCLASE_2"/>
    <property type="match status" value="1"/>
</dbReference>
<keyword evidence="9" id="KW-0460">Magnesium</keyword>
<comment type="subcellular location">
    <subcellularLocation>
        <location evidence="3">Membrane</location>
        <topology evidence="3">Multi-pass membrane protein</topology>
    </subcellularLocation>
</comment>
<feature type="transmembrane region" description="Helical" evidence="14">
    <location>
        <begin position="293"/>
        <end position="316"/>
    </location>
</feature>
<dbReference type="GO" id="GO:0005524">
    <property type="term" value="F:ATP binding"/>
    <property type="evidence" value="ECO:0007669"/>
    <property type="project" value="UniProtKB-KW"/>
</dbReference>
<feature type="transmembrane region" description="Helical" evidence="14">
    <location>
        <begin position="401"/>
        <end position="423"/>
    </location>
</feature>
<feature type="region of interest" description="Disordered" evidence="13">
    <location>
        <begin position="86"/>
        <end position="105"/>
    </location>
</feature>
<accession>A0A0N5DA90</accession>
<evidence type="ECO:0000256" key="13">
    <source>
        <dbReference type="SAM" id="MobiDB-lite"/>
    </source>
</evidence>
<dbReference type="Proteomes" id="UP000276776">
    <property type="component" value="Unassembled WGS sequence"/>
</dbReference>
<feature type="transmembrane region" description="Helical" evidence="14">
    <location>
        <begin position="458"/>
        <end position="476"/>
    </location>
</feature>
<dbReference type="PANTHER" id="PTHR45627">
    <property type="entry name" value="ADENYLATE CYCLASE TYPE 1"/>
    <property type="match status" value="1"/>
</dbReference>
<name>A0A0N5DA90_THECL</name>
<dbReference type="GO" id="GO:0004383">
    <property type="term" value="F:guanylate cyclase activity"/>
    <property type="evidence" value="ECO:0007669"/>
    <property type="project" value="UniProtKB-EC"/>
</dbReference>
<keyword evidence="8" id="KW-0067">ATP-binding</keyword>
<reference evidence="18" key="1">
    <citation type="submission" date="2017-02" db="UniProtKB">
        <authorList>
            <consortium name="WormBaseParasite"/>
        </authorList>
    </citation>
    <scope>IDENTIFICATION</scope>
</reference>
<dbReference type="GO" id="GO:0035556">
    <property type="term" value="P:intracellular signal transduction"/>
    <property type="evidence" value="ECO:0007669"/>
    <property type="project" value="InterPro"/>
</dbReference>